<evidence type="ECO:0000313" key="2">
    <source>
        <dbReference type="Proteomes" id="UP000287563"/>
    </source>
</evidence>
<accession>A0A3S3QQH2</accession>
<evidence type="ECO:0000313" key="1">
    <source>
        <dbReference type="EMBL" id="RWX56119.1"/>
    </source>
</evidence>
<gene>
    <name evidence="1" type="ORF">EDI28_07460</name>
</gene>
<protein>
    <recommendedName>
        <fullName evidence="3">PilZ domain-containing protein</fullName>
    </recommendedName>
</protein>
<sequence length="136" mass="15325">MIVYGGAMSLVKVQNKALEKMMASAHHCVQPDIAFSPGQDGLAARLHKNSIHSDNSRFDIGSRVTVSRLSKRCLFLHSAASLELKASYELTLQGFYELTGYLTPVTNDDDSIHQYMFHSNTWLTDEQLMRLVIDYD</sequence>
<comment type="caution">
    <text evidence="1">The sequence shown here is derived from an EMBL/GenBank/DDBJ whole genome shotgun (WGS) entry which is preliminary data.</text>
</comment>
<keyword evidence="2" id="KW-1185">Reference proteome</keyword>
<dbReference type="AlphaFoldDB" id="A0A3S3QQH2"/>
<evidence type="ECO:0008006" key="3">
    <source>
        <dbReference type="Google" id="ProtNLM"/>
    </source>
</evidence>
<reference evidence="1 2" key="1">
    <citation type="submission" date="2018-11" db="EMBL/GenBank/DDBJ databases">
        <title>Photobacterium sp. BEI247 sp. nov., a marine bacterium isolated from Yongle Blue Hole in the South China Sea.</title>
        <authorList>
            <person name="Wang X."/>
        </authorList>
    </citation>
    <scope>NUCLEOTIDE SEQUENCE [LARGE SCALE GENOMIC DNA]</scope>
    <source>
        <strain evidence="2">BEI247</strain>
    </source>
</reference>
<proteinExistence type="predicted"/>
<dbReference type="EMBL" id="RJLM01000002">
    <property type="protein sequence ID" value="RWX56119.1"/>
    <property type="molecule type" value="Genomic_DNA"/>
</dbReference>
<organism evidence="1 2">
    <name type="scientific">Photobacterium chitinilyticum</name>
    <dbReference type="NCBI Taxonomy" id="2485123"/>
    <lineage>
        <taxon>Bacteria</taxon>
        <taxon>Pseudomonadati</taxon>
        <taxon>Pseudomonadota</taxon>
        <taxon>Gammaproteobacteria</taxon>
        <taxon>Vibrionales</taxon>
        <taxon>Vibrionaceae</taxon>
        <taxon>Photobacterium</taxon>
    </lineage>
</organism>
<name>A0A3S3QQH2_9GAMM</name>
<dbReference type="Proteomes" id="UP000287563">
    <property type="component" value="Unassembled WGS sequence"/>
</dbReference>